<gene>
    <name evidence="1" type="ORF">GUJ93_ZPchr0006g44308</name>
</gene>
<comment type="caution">
    <text evidence="1">The sequence shown here is derived from an EMBL/GenBank/DDBJ whole genome shotgun (WGS) entry which is preliminary data.</text>
</comment>
<evidence type="ECO:0000313" key="1">
    <source>
        <dbReference type="EMBL" id="KAG8072680.1"/>
    </source>
</evidence>
<sequence>MPAGPSYPSSSRSPSLLLSREVHRVSLPRPRRCRLPVSSAGVVPRGISAVGPSIYLPRCYSKAVINYPCGLMLKLHLKLGS</sequence>
<reference evidence="1" key="2">
    <citation type="submission" date="2021-02" db="EMBL/GenBank/DDBJ databases">
        <authorList>
            <person name="Kimball J.A."/>
            <person name="Haas M.W."/>
            <person name="Macchietto M."/>
            <person name="Kono T."/>
            <person name="Duquette J."/>
            <person name="Shao M."/>
        </authorList>
    </citation>
    <scope>NUCLEOTIDE SEQUENCE</scope>
    <source>
        <tissue evidence="1">Fresh leaf tissue</tissue>
    </source>
</reference>
<keyword evidence="2" id="KW-1185">Reference proteome</keyword>
<organism evidence="1 2">
    <name type="scientific">Zizania palustris</name>
    <name type="common">Northern wild rice</name>
    <dbReference type="NCBI Taxonomy" id="103762"/>
    <lineage>
        <taxon>Eukaryota</taxon>
        <taxon>Viridiplantae</taxon>
        <taxon>Streptophyta</taxon>
        <taxon>Embryophyta</taxon>
        <taxon>Tracheophyta</taxon>
        <taxon>Spermatophyta</taxon>
        <taxon>Magnoliopsida</taxon>
        <taxon>Liliopsida</taxon>
        <taxon>Poales</taxon>
        <taxon>Poaceae</taxon>
        <taxon>BOP clade</taxon>
        <taxon>Oryzoideae</taxon>
        <taxon>Oryzeae</taxon>
        <taxon>Zizaniinae</taxon>
        <taxon>Zizania</taxon>
    </lineage>
</organism>
<accession>A0A8J5SD26</accession>
<dbReference type="EMBL" id="JAAALK010000283">
    <property type="protein sequence ID" value="KAG8072680.1"/>
    <property type="molecule type" value="Genomic_DNA"/>
</dbReference>
<proteinExistence type="predicted"/>
<reference evidence="1" key="1">
    <citation type="journal article" date="2021" name="bioRxiv">
        <title>Whole Genome Assembly and Annotation of Northern Wild Rice, Zizania palustris L., Supports a Whole Genome Duplication in the Zizania Genus.</title>
        <authorList>
            <person name="Haas M."/>
            <person name="Kono T."/>
            <person name="Macchietto M."/>
            <person name="Millas R."/>
            <person name="McGilp L."/>
            <person name="Shao M."/>
            <person name="Duquette J."/>
            <person name="Hirsch C.N."/>
            <person name="Kimball J."/>
        </authorList>
    </citation>
    <scope>NUCLEOTIDE SEQUENCE</scope>
    <source>
        <tissue evidence="1">Fresh leaf tissue</tissue>
    </source>
</reference>
<dbReference type="AlphaFoldDB" id="A0A8J5SD26"/>
<protein>
    <submittedName>
        <fullName evidence="1">Uncharacterized protein</fullName>
    </submittedName>
</protein>
<evidence type="ECO:0000313" key="2">
    <source>
        <dbReference type="Proteomes" id="UP000729402"/>
    </source>
</evidence>
<name>A0A8J5SD26_ZIZPA</name>
<dbReference type="Proteomes" id="UP000729402">
    <property type="component" value="Unassembled WGS sequence"/>
</dbReference>